<dbReference type="PANTHER" id="PTHR22916">
    <property type="entry name" value="GLYCOSYLTRANSFERASE"/>
    <property type="match status" value="1"/>
</dbReference>
<protein>
    <submittedName>
        <fullName evidence="2">Glycosyltransferase</fullName>
    </submittedName>
</protein>
<evidence type="ECO:0000313" key="3">
    <source>
        <dbReference type="Proteomes" id="UP001501746"/>
    </source>
</evidence>
<dbReference type="InterPro" id="IPR001173">
    <property type="entry name" value="Glyco_trans_2-like"/>
</dbReference>
<evidence type="ECO:0000313" key="2">
    <source>
        <dbReference type="EMBL" id="GAA1840750.1"/>
    </source>
</evidence>
<keyword evidence="3" id="KW-1185">Reference proteome</keyword>
<gene>
    <name evidence="2" type="ORF">GCM10009750_28550</name>
</gene>
<dbReference type="PANTHER" id="PTHR22916:SF3">
    <property type="entry name" value="UDP-GLCNAC:BETAGAL BETA-1,3-N-ACETYLGLUCOSAMINYLTRANSFERASE-LIKE PROTEIN 1"/>
    <property type="match status" value="1"/>
</dbReference>
<sequence>MPLVSVVVATYSPGAGLDRLVASLDRQTLPADRFEVIFVDDGSPDDTVERLHRIASTRPNIRVEAIENSGWASRPRNVGLDLAEGEYVLFMDHDDELYPDALRAGAEFARRHGADVLNGKEARTQDAGWALDTYRADSPQDVGREDAHPLVPMNPHKLYRTAFLREHGIRFIEGRRVLWEDIFFNIEVAAKAATISTLASVPFYHWVQTGGSGSTTFRRSDPAWWDHLERVLEAIVDRLGRDSLQGRQLRRHQYVSRILGSFTPGFLRRPEEERRLIEDRARRLQERFTDVSDDDDLDRGAAVVAAALRSGDSALLSLAASAAGTDRFGAPVLDRAEWRGGRLAVSATVTTVERLAGGGTFRIDGERVLAASEDLIEALAAELELDPAELAGRYDVAEELEATAAAFAVRGRGSRIGWSVESEVGARSRPASADGSEVSLRLTVDGAVDVRAAPSDPFLDDQVWDVFLRVDRVGRLQQPRIRSSIGAQGALVDGRPVVAYTNRDGFLSIDLGGGVASLFDGSTPSAVTGTTPSDGRTEVHLSLPEVATAGAGEGSGWVLLSFRRAGLRSAAVGLMRRIARREHPPARFRARFRPTDGDSAGGGVIATLELPGPGRYRWTASPRGTHMPAWSIRVDRTTARLEVAAHG</sequence>
<dbReference type="CDD" id="cd00761">
    <property type="entry name" value="Glyco_tranf_GTA_type"/>
    <property type="match status" value="1"/>
</dbReference>
<dbReference type="RefSeq" id="WP_157426554.1">
    <property type="nucleotide sequence ID" value="NZ_BAAANK010000008.1"/>
</dbReference>
<accession>A0ABN2MWB5</accession>
<dbReference type="Proteomes" id="UP001501746">
    <property type="component" value="Unassembled WGS sequence"/>
</dbReference>
<organism evidence="2 3">
    <name type="scientific">Agromyces salentinus</name>
    <dbReference type="NCBI Taxonomy" id="269421"/>
    <lineage>
        <taxon>Bacteria</taxon>
        <taxon>Bacillati</taxon>
        <taxon>Actinomycetota</taxon>
        <taxon>Actinomycetes</taxon>
        <taxon>Micrococcales</taxon>
        <taxon>Microbacteriaceae</taxon>
        <taxon>Agromyces</taxon>
    </lineage>
</organism>
<dbReference type="EMBL" id="BAAANK010000008">
    <property type="protein sequence ID" value="GAA1840750.1"/>
    <property type="molecule type" value="Genomic_DNA"/>
</dbReference>
<dbReference type="Pfam" id="PF00535">
    <property type="entry name" value="Glycos_transf_2"/>
    <property type="match status" value="1"/>
</dbReference>
<comment type="caution">
    <text evidence="2">The sequence shown here is derived from an EMBL/GenBank/DDBJ whole genome shotgun (WGS) entry which is preliminary data.</text>
</comment>
<dbReference type="Gene3D" id="3.90.550.10">
    <property type="entry name" value="Spore Coat Polysaccharide Biosynthesis Protein SpsA, Chain A"/>
    <property type="match status" value="1"/>
</dbReference>
<feature type="domain" description="Glycosyltransferase 2-like" evidence="1">
    <location>
        <begin position="5"/>
        <end position="119"/>
    </location>
</feature>
<reference evidence="2 3" key="1">
    <citation type="journal article" date="2019" name="Int. J. Syst. Evol. Microbiol.">
        <title>The Global Catalogue of Microorganisms (GCM) 10K type strain sequencing project: providing services to taxonomists for standard genome sequencing and annotation.</title>
        <authorList>
            <consortium name="The Broad Institute Genomics Platform"/>
            <consortium name="The Broad Institute Genome Sequencing Center for Infectious Disease"/>
            <person name="Wu L."/>
            <person name="Ma J."/>
        </authorList>
    </citation>
    <scope>NUCLEOTIDE SEQUENCE [LARGE SCALE GENOMIC DNA]</scope>
    <source>
        <strain evidence="2 3">JCM 14323</strain>
    </source>
</reference>
<name>A0ABN2MWB5_9MICO</name>
<dbReference type="InterPro" id="IPR029044">
    <property type="entry name" value="Nucleotide-diphossugar_trans"/>
</dbReference>
<dbReference type="SUPFAM" id="SSF53448">
    <property type="entry name" value="Nucleotide-diphospho-sugar transferases"/>
    <property type="match status" value="1"/>
</dbReference>
<evidence type="ECO:0000259" key="1">
    <source>
        <dbReference type="Pfam" id="PF00535"/>
    </source>
</evidence>
<proteinExistence type="predicted"/>